<gene>
    <name evidence="4" type="ORF">JCM16418_3841</name>
</gene>
<dbReference type="eggNOG" id="COG3334">
    <property type="taxonomic scope" value="Bacteria"/>
</dbReference>
<dbReference type="SUPFAM" id="SSF158791">
    <property type="entry name" value="MgtE N-terminal domain-like"/>
    <property type="match status" value="1"/>
</dbReference>
<protein>
    <submittedName>
        <fullName evidence="4">Flagellar protein FlbB</fullName>
    </submittedName>
</protein>
<keyword evidence="2" id="KW-1133">Transmembrane helix</keyword>
<keyword evidence="4" id="KW-0282">Flagellum</keyword>
<comment type="caution">
    <text evidence="4">The sequence shown here is derived from an EMBL/GenBank/DDBJ whole genome shotgun (WGS) entry which is preliminary data.</text>
</comment>
<evidence type="ECO:0000256" key="2">
    <source>
        <dbReference type="SAM" id="Phobius"/>
    </source>
</evidence>
<dbReference type="AlphaFoldDB" id="W7YMK6"/>
<keyword evidence="5" id="KW-1185">Reference proteome</keyword>
<evidence type="ECO:0000256" key="1">
    <source>
        <dbReference type="SAM" id="MobiDB-lite"/>
    </source>
</evidence>
<organism evidence="4 5">
    <name type="scientific">Paenibacillus pini JCM 16418</name>
    <dbReference type="NCBI Taxonomy" id="1236976"/>
    <lineage>
        <taxon>Bacteria</taxon>
        <taxon>Bacillati</taxon>
        <taxon>Bacillota</taxon>
        <taxon>Bacilli</taxon>
        <taxon>Bacillales</taxon>
        <taxon>Paenibacillaceae</taxon>
        <taxon>Paenibacillus</taxon>
    </lineage>
</organism>
<feature type="transmembrane region" description="Helical" evidence="2">
    <location>
        <begin position="20"/>
        <end position="40"/>
    </location>
</feature>
<feature type="region of interest" description="Disordered" evidence="1">
    <location>
        <begin position="60"/>
        <end position="81"/>
    </location>
</feature>
<keyword evidence="4" id="KW-0969">Cilium</keyword>
<feature type="domain" description="Magnesium transporter MgtE intracellular" evidence="3">
    <location>
        <begin position="152"/>
        <end position="205"/>
    </location>
</feature>
<dbReference type="Pfam" id="PF03448">
    <property type="entry name" value="MgtE_N"/>
    <property type="match status" value="1"/>
</dbReference>
<keyword evidence="2" id="KW-0472">Membrane</keyword>
<dbReference type="Gene3D" id="1.10.220.30">
    <property type="match status" value="1"/>
</dbReference>
<dbReference type="EMBL" id="BAVZ01000014">
    <property type="protein sequence ID" value="GAF09687.1"/>
    <property type="molecule type" value="Genomic_DNA"/>
</dbReference>
<dbReference type="STRING" id="1236976.JCM16418_3841"/>
<evidence type="ECO:0000313" key="5">
    <source>
        <dbReference type="Proteomes" id="UP000019364"/>
    </source>
</evidence>
<sequence length="307" mass="34228">MAHNDFDLEKETTGRFERVLFFMIPIIFTIVLLVVLLTLLNVNWRNNMLEFANKIPVVNKWVPEPDKDPEKTKLDESKQQVKSAKATIEELKNKLATKETALQKANEEKQQQETKLKNAQEELDSMQLKNQSQTSSDEEDDPYDKQIKDLAKMYANMSPSKSAPILQSMTTAEIVQLLSAMKNDSRIAILEKMDPKIAAEVTTMLKEVVSSSDLAIAALQSRINKNSPPASSESTGLDRTQISQTFASMPPKSAAMLVLKTYKISPEKALKILNSVTDSTRSSILDAMSSQDATTSAVILNKLMSTK</sequence>
<evidence type="ECO:0000259" key="3">
    <source>
        <dbReference type="Pfam" id="PF03448"/>
    </source>
</evidence>
<accession>W7YMK6</accession>
<feature type="compositionally biased region" description="Basic and acidic residues" evidence="1">
    <location>
        <begin position="63"/>
        <end position="79"/>
    </location>
</feature>
<name>W7YMK6_9BACL</name>
<proteinExistence type="predicted"/>
<dbReference type="Proteomes" id="UP000019364">
    <property type="component" value="Unassembled WGS sequence"/>
</dbReference>
<evidence type="ECO:0000313" key="4">
    <source>
        <dbReference type="EMBL" id="GAF09687.1"/>
    </source>
</evidence>
<keyword evidence="4" id="KW-0966">Cell projection</keyword>
<dbReference type="InterPro" id="IPR006668">
    <property type="entry name" value="Mg_transptr_MgtE_intracell_dom"/>
</dbReference>
<keyword evidence="2" id="KW-0812">Transmembrane</keyword>
<reference evidence="4 5" key="1">
    <citation type="journal article" date="2014" name="Genome Announc.">
        <title>Draft Genome Sequence of Paenibacillus pini JCM 16418T, Isolated from the Rhizosphere of Pine Tree.</title>
        <authorList>
            <person name="Yuki M."/>
            <person name="Oshima K."/>
            <person name="Suda W."/>
            <person name="Oshida Y."/>
            <person name="Kitamura K."/>
            <person name="Iida Y."/>
            <person name="Hattori M."/>
            <person name="Ohkuma M."/>
        </authorList>
    </citation>
    <scope>NUCLEOTIDE SEQUENCE [LARGE SCALE GENOMIC DNA]</scope>
    <source>
        <strain evidence="4 5">JCM 16418</strain>
    </source>
</reference>